<dbReference type="AlphaFoldDB" id="G0AJU1"/>
<evidence type="ECO:0000313" key="6">
    <source>
        <dbReference type="Proteomes" id="UP000008392"/>
    </source>
</evidence>
<proteinExistence type="predicted"/>
<evidence type="ECO:0000259" key="4">
    <source>
        <dbReference type="PROSITE" id="PS50956"/>
    </source>
</evidence>
<protein>
    <submittedName>
        <fullName evidence="5">Regulatory protein, AsnC/Lrp</fullName>
    </submittedName>
</protein>
<reference evidence="5 6" key="5">
    <citation type="journal article" date="2011" name="ISME J.">
        <title>Dual transcriptional profiling of a bacterial/fungal confrontation: Collimonas fungivorans versus Aspergillus niger.</title>
        <authorList>
            <person name="Mela F."/>
            <person name="Fritsche K."/>
            <person name="de Boer W."/>
            <person name="van Veen J.A."/>
            <person name="de Graaff L.H."/>
            <person name="van den Berg M."/>
            <person name="Leveau J.H."/>
        </authorList>
    </citation>
    <scope>NUCLEOTIDE SEQUENCE [LARGE SCALE GENOMIC DNA]</scope>
    <source>
        <strain evidence="5 6">Ter331</strain>
    </source>
</reference>
<dbReference type="Gene3D" id="1.10.10.10">
    <property type="entry name" value="Winged helix-like DNA-binding domain superfamily/Winged helix DNA-binding domain"/>
    <property type="match status" value="1"/>
</dbReference>
<keyword evidence="2" id="KW-0238">DNA-binding</keyword>
<feature type="domain" description="HTH asnC-type" evidence="4">
    <location>
        <begin position="30"/>
        <end position="91"/>
    </location>
</feature>
<reference evidence="5 6" key="3">
    <citation type="journal article" date="2008" name="FEMS Microbiol. Ecol.">
        <title>Identification and characterization of genes underlying chitinolysis in Collimonas fungivorans Ter331.</title>
        <authorList>
            <person name="Fritsche K."/>
            <person name="de Boer W."/>
            <person name="Gerards S."/>
            <person name="van den Berg M."/>
            <person name="van Veen J.A."/>
            <person name="Leveau J.H."/>
        </authorList>
    </citation>
    <scope>NUCLEOTIDE SEQUENCE [LARGE SCALE GENOMIC DNA]</scope>
    <source>
        <strain evidence="5 6">Ter331</strain>
    </source>
</reference>
<dbReference type="InterPro" id="IPR019888">
    <property type="entry name" value="Tscrpt_reg_AsnC-like"/>
</dbReference>
<dbReference type="EMBL" id="CP002745">
    <property type="protein sequence ID" value="AEK61386.1"/>
    <property type="molecule type" value="Genomic_DNA"/>
</dbReference>
<keyword evidence="3" id="KW-0804">Transcription</keyword>
<dbReference type="InterPro" id="IPR000485">
    <property type="entry name" value="AsnC-type_HTH_dom"/>
</dbReference>
<keyword evidence="6" id="KW-1185">Reference proteome</keyword>
<evidence type="ECO:0000313" key="5">
    <source>
        <dbReference type="EMBL" id="AEK61386.1"/>
    </source>
</evidence>
<reference evidence="5 6" key="1">
    <citation type="journal article" date="2004" name="Environ. Microbiol.">
        <title>Phylogeny-function analysis of (meta)genomic libraries: screening for expression of ribosomal RNA genes by large-insert library fluorescent in situ hybridization (LIL-FISH).</title>
        <authorList>
            <person name="Leveau J.H."/>
            <person name="Gerards S."/>
            <person name="de Boer W."/>
            <person name="van Veen J.A."/>
        </authorList>
    </citation>
    <scope>NUCLEOTIDE SEQUENCE [LARGE SCALE GENOMIC DNA]</scope>
    <source>
        <strain evidence="5 6">Ter331</strain>
    </source>
</reference>
<evidence type="ECO:0000256" key="3">
    <source>
        <dbReference type="ARBA" id="ARBA00023163"/>
    </source>
</evidence>
<reference evidence="6" key="6">
    <citation type="submission" date="2011-05" db="EMBL/GenBank/DDBJ databases">
        <title>Complete sequence of Collimonas fungivorans Ter331.</title>
        <authorList>
            <person name="Leveau J.H."/>
        </authorList>
    </citation>
    <scope>NUCLEOTIDE SEQUENCE [LARGE SCALE GENOMIC DNA]</scope>
    <source>
        <strain evidence="6">Ter331</strain>
    </source>
</reference>
<dbReference type="GO" id="GO:0043565">
    <property type="term" value="F:sequence-specific DNA binding"/>
    <property type="evidence" value="ECO:0007669"/>
    <property type="project" value="InterPro"/>
</dbReference>
<dbReference type="GO" id="GO:0043200">
    <property type="term" value="P:response to amino acid"/>
    <property type="evidence" value="ECO:0007669"/>
    <property type="project" value="TreeGrafter"/>
</dbReference>
<evidence type="ECO:0000256" key="1">
    <source>
        <dbReference type="ARBA" id="ARBA00023015"/>
    </source>
</evidence>
<organism evidence="5 6">
    <name type="scientific">Collimonas fungivorans (strain Ter331)</name>
    <dbReference type="NCBI Taxonomy" id="1005048"/>
    <lineage>
        <taxon>Bacteria</taxon>
        <taxon>Pseudomonadati</taxon>
        <taxon>Pseudomonadota</taxon>
        <taxon>Betaproteobacteria</taxon>
        <taxon>Burkholderiales</taxon>
        <taxon>Oxalobacteraceae</taxon>
        <taxon>Collimonas</taxon>
    </lineage>
</organism>
<keyword evidence="1" id="KW-0805">Transcription regulation</keyword>
<dbReference type="Pfam" id="PF01037">
    <property type="entry name" value="AsnC_trans_reg"/>
    <property type="match status" value="1"/>
</dbReference>
<dbReference type="GO" id="GO:0005829">
    <property type="term" value="C:cytosol"/>
    <property type="evidence" value="ECO:0007669"/>
    <property type="project" value="TreeGrafter"/>
</dbReference>
<dbReference type="GO" id="GO:0006355">
    <property type="term" value="P:regulation of DNA-templated transcription"/>
    <property type="evidence" value="ECO:0007669"/>
    <property type="project" value="UniProtKB-ARBA"/>
</dbReference>
<dbReference type="InterPro" id="IPR011991">
    <property type="entry name" value="ArsR-like_HTH"/>
</dbReference>
<dbReference type="PRINTS" id="PR00033">
    <property type="entry name" value="HTHASNC"/>
</dbReference>
<dbReference type="InterPro" id="IPR036390">
    <property type="entry name" value="WH_DNA-bd_sf"/>
</dbReference>
<dbReference type="Proteomes" id="UP000008392">
    <property type="component" value="Chromosome"/>
</dbReference>
<dbReference type="Gene3D" id="3.30.70.920">
    <property type="match status" value="1"/>
</dbReference>
<sequence length="182" mass="20891">MRLEADVYPVMKYNFAENPQIENKLHKIDIDQIDRKMLTFLQQNGRVSNLELAQAVNLSAPQCHRRHRRLEEAGFIVRYETRLNPASLGLFVIAFVHVSMEKGHINDLSGFKNAINEWPQILECYSVTGDFDYVLKVTAHDLKELSDFLMEKLMRMRGVSGVRSSVCLDEIKSTNMLPLPPA</sequence>
<dbReference type="InterPro" id="IPR036388">
    <property type="entry name" value="WH-like_DNA-bd_sf"/>
</dbReference>
<dbReference type="SUPFAM" id="SSF46785">
    <property type="entry name" value="Winged helix' DNA-binding domain"/>
    <property type="match status" value="1"/>
</dbReference>
<dbReference type="PANTHER" id="PTHR30154:SF34">
    <property type="entry name" value="TRANSCRIPTIONAL REGULATOR AZLB"/>
    <property type="match status" value="1"/>
</dbReference>
<dbReference type="InterPro" id="IPR011008">
    <property type="entry name" value="Dimeric_a/b-barrel"/>
</dbReference>
<dbReference type="PROSITE" id="PS50956">
    <property type="entry name" value="HTH_ASNC_2"/>
    <property type="match status" value="1"/>
</dbReference>
<dbReference type="SUPFAM" id="SSF54909">
    <property type="entry name" value="Dimeric alpha+beta barrel"/>
    <property type="match status" value="1"/>
</dbReference>
<evidence type="ECO:0000256" key="2">
    <source>
        <dbReference type="ARBA" id="ARBA00023125"/>
    </source>
</evidence>
<accession>G0AJU1</accession>
<dbReference type="eggNOG" id="COG1522">
    <property type="taxonomic scope" value="Bacteria"/>
</dbReference>
<dbReference type="Pfam" id="PF13412">
    <property type="entry name" value="HTH_24"/>
    <property type="match status" value="1"/>
</dbReference>
<gene>
    <name evidence="5" type="ordered locus">CFU_1554</name>
</gene>
<dbReference type="HOGENOM" id="CLU_091233_0_3_4"/>
<reference evidence="5 6" key="4">
    <citation type="journal article" date="2010" name="Environ. Microbiol.">
        <title>The bacterial genus Collimonas: mycophagy, weathering and other adaptive solutions to life in oligotrophic soil environments.</title>
        <authorList>
            <person name="Leveau J.H."/>
            <person name="Uroz S."/>
            <person name="de Boer W."/>
        </authorList>
    </citation>
    <scope>NUCLEOTIDE SEQUENCE [LARGE SCALE GENOMIC DNA]</scope>
    <source>
        <strain evidence="5 6">Ter331</strain>
    </source>
</reference>
<dbReference type="PANTHER" id="PTHR30154">
    <property type="entry name" value="LEUCINE-RESPONSIVE REGULATORY PROTEIN"/>
    <property type="match status" value="1"/>
</dbReference>
<reference evidence="5 6" key="2">
    <citation type="journal article" date="2006" name="J. Microbiol. Methods">
        <title>Genomic flank-sequencing of plasposon insertion sites for rapid identification of functional genes.</title>
        <authorList>
            <person name="Leveau J.H."/>
            <person name="Gerards S."/>
            <person name="Fritsche K."/>
            <person name="Zondag G."/>
            <person name="van Veen J.A."/>
        </authorList>
    </citation>
    <scope>NUCLEOTIDE SEQUENCE [LARGE SCALE GENOMIC DNA]</scope>
    <source>
        <strain evidence="5 6">Ter331</strain>
    </source>
</reference>
<dbReference type="KEGG" id="cfu:CFU_1554"/>
<name>G0AJU1_COLFT</name>
<dbReference type="InterPro" id="IPR019887">
    <property type="entry name" value="Tscrpt_reg_AsnC/Lrp_C"/>
</dbReference>
<dbReference type="CDD" id="cd00090">
    <property type="entry name" value="HTH_ARSR"/>
    <property type="match status" value="1"/>
</dbReference>
<dbReference type="SMART" id="SM00344">
    <property type="entry name" value="HTH_ASNC"/>
    <property type="match status" value="1"/>
</dbReference>